<dbReference type="EMBL" id="AVPE01000010">
    <property type="protein sequence ID" value="KGX91380.1"/>
    <property type="molecule type" value="Genomic_DNA"/>
</dbReference>
<dbReference type="SMART" id="SM00871">
    <property type="entry name" value="AraC_E_bind"/>
    <property type="match status" value="1"/>
</dbReference>
<evidence type="ECO:0000313" key="3">
    <source>
        <dbReference type="Proteomes" id="UP000030528"/>
    </source>
</evidence>
<dbReference type="STRING" id="1385510.GCA_000425205_02420"/>
<evidence type="ECO:0000259" key="1">
    <source>
        <dbReference type="SMART" id="SM00871"/>
    </source>
</evidence>
<dbReference type="Pfam" id="PF06445">
    <property type="entry name" value="GyrI-like"/>
    <property type="match status" value="1"/>
</dbReference>
<comment type="caution">
    <text evidence="2">The sequence shown here is derived from an EMBL/GenBank/DDBJ whole genome shotgun (WGS) entry which is preliminary data.</text>
</comment>
<sequence>MDPEIVSIEQTNLLGKWRQMTLEADETVSLWQSFMPKRPTIPNRTDEFLYNVTIYEGGMNPDTFTASTPFVKWAAVKVAEDDTIIEGVEPLTLAGGLYAKFIHQGPAYEFPRTLRYIYEEWLPESPYLLDDRAHFERLTLDYRPDDQDATEEVYIPIVKKQG</sequence>
<name>A0A0A5GJP8_9BACI</name>
<dbReference type="eggNOG" id="COG3708">
    <property type="taxonomic scope" value="Bacteria"/>
</dbReference>
<dbReference type="InterPro" id="IPR010499">
    <property type="entry name" value="AraC_E-bd"/>
</dbReference>
<dbReference type="Proteomes" id="UP000030528">
    <property type="component" value="Unassembled WGS sequence"/>
</dbReference>
<proteinExistence type="predicted"/>
<feature type="domain" description="AraC effector-binding" evidence="1">
    <location>
        <begin position="1"/>
        <end position="158"/>
    </location>
</feature>
<dbReference type="OrthoDB" id="5337216at2"/>
<keyword evidence="3" id="KW-1185">Reference proteome</keyword>
<accession>A0A0A5GJP8</accession>
<dbReference type="SUPFAM" id="SSF55136">
    <property type="entry name" value="Probable bacterial effector-binding domain"/>
    <property type="match status" value="1"/>
</dbReference>
<dbReference type="RefSeq" id="WP_026800759.1">
    <property type="nucleotide sequence ID" value="NZ_AULI01000010.1"/>
</dbReference>
<gene>
    <name evidence="2" type="ORF">N781_04805</name>
</gene>
<evidence type="ECO:0000313" key="2">
    <source>
        <dbReference type="EMBL" id="KGX91380.1"/>
    </source>
</evidence>
<dbReference type="Gene3D" id="3.20.80.10">
    <property type="entry name" value="Regulatory factor, effector binding domain"/>
    <property type="match status" value="1"/>
</dbReference>
<dbReference type="InterPro" id="IPR029442">
    <property type="entry name" value="GyrI-like"/>
</dbReference>
<reference evidence="2 3" key="1">
    <citation type="submission" date="2013-08" db="EMBL/GenBank/DDBJ databases">
        <authorList>
            <person name="Huang J."/>
            <person name="Wang G."/>
        </authorList>
    </citation>
    <scope>NUCLEOTIDE SEQUENCE [LARGE SCALE GENOMIC DNA]</scope>
    <source>
        <strain evidence="2 3">JSM 076056</strain>
    </source>
</reference>
<dbReference type="InterPro" id="IPR011256">
    <property type="entry name" value="Reg_factor_effector_dom_sf"/>
</dbReference>
<dbReference type="AlphaFoldDB" id="A0A0A5GJP8"/>
<protein>
    <submittedName>
        <fullName evidence="2">AraC family transcriptional regulator</fullName>
    </submittedName>
</protein>
<organism evidence="2 3">
    <name type="scientific">Pontibacillus halophilus JSM 076056 = DSM 19796</name>
    <dbReference type="NCBI Taxonomy" id="1385510"/>
    <lineage>
        <taxon>Bacteria</taxon>
        <taxon>Bacillati</taxon>
        <taxon>Bacillota</taxon>
        <taxon>Bacilli</taxon>
        <taxon>Bacillales</taxon>
        <taxon>Bacillaceae</taxon>
        <taxon>Pontibacillus</taxon>
    </lineage>
</organism>